<dbReference type="EMBL" id="LN679265">
    <property type="protein sequence ID" value="CEL54426.1"/>
    <property type="molecule type" value="Genomic_DNA"/>
</dbReference>
<proteinExistence type="predicted"/>
<dbReference type="OrthoDB" id="2790258at2759"/>
<dbReference type="Proteomes" id="UP000059188">
    <property type="component" value="Unassembled WGS sequence"/>
</dbReference>
<accession>A0A0B7F8M4</accession>
<protein>
    <submittedName>
        <fullName evidence="1">Uncharacterized protein</fullName>
    </submittedName>
</protein>
<dbReference type="SUPFAM" id="SSF53098">
    <property type="entry name" value="Ribonuclease H-like"/>
    <property type="match status" value="1"/>
</dbReference>
<keyword evidence="2" id="KW-1185">Reference proteome</keyword>
<organism evidence="1 2">
    <name type="scientific">Thanatephorus cucumeris (strain AG1-IB / isolate 7/3/14)</name>
    <name type="common">Lettuce bottom rot fungus</name>
    <name type="synonym">Rhizoctonia solani</name>
    <dbReference type="NCBI Taxonomy" id="1108050"/>
    <lineage>
        <taxon>Eukaryota</taxon>
        <taxon>Fungi</taxon>
        <taxon>Dikarya</taxon>
        <taxon>Basidiomycota</taxon>
        <taxon>Agaricomycotina</taxon>
        <taxon>Agaricomycetes</taxon>
        <taxon>Cantharellales</taxon>
        <taxon>Ceratobasidiaceae</taxon>
        <taxon>Rhizoctonia</taxon>
        <taxon>Rhizoctonia solani AG-1</taxon>
    </lineage>
</organism>
<evidence type="ECO:0000313" key="1">
    <source>
        <dbReference type="EMBL" id="CEL54426.1"/>
    </source>
</evidence>
<dbReference type="AlphaFoldDB" id="A0A0B7F8M4"/>
<evidence type="ECO:0000313" key="2">
    <source>
        <dbReference type="Proteomes" id="UP000059188"/>
    </source>
</evidence>
<gene>
    <name evidence="1" type="ORF">RSOLAG1IB_11673</name>
</gene>
<sequence>MSMTTQGVGGNAHISGFGKITLHTYTTISTKTRFARERSGAVRGSPQISPASGSPTTQLAIVEYTFRVHCKTNIPILSRKQYETLQDIAAILEVAHNAQEALSAEKTPTLALAFPIYETVIETWDQFGRAIPELGHAIWCGIRKINEYIDRTQDAAGHTLAMAVNPTLKLQYWINAHRTPQRAQEAELVVKREVREYRTRCELSGSRFETGTINVLNLNLNYDLDPPPLRLIMQENTTNRYIVPALI</sequence>
<dbReference type="STRING" id="1108050.A0A0B7F8M4"/>
<name>A0A0B7F8M4_THACB</name>
<reference evidence="1 2" key="1">
    <citation type="submission" date="2014-11" db="EMBL/GenBank/DDBJ databases">
        <authorList>
            <person name="Wibberg Daniel"/>
        </authorList>
    </citation>
    <scope>NUCLEOTIDE SEQUENCE [LARGE SCALE GENOMIC DNA]</scope>
    <source>
        <strain evidence="1">Rhizoctonia solani AG1-IB 7/3/14</strain>
    </source>
</reference>
<dbReference type="InterPro" id="IPR012337">
    <property type="entry name" value="RNaseH-like_sf"/>
</dbReference>